<feature type="compositionally biased region" description="Basic and acidic residues" evidence="2">
    <location>
        <begin position="102"/>
        <end position="113"/>
    </location>
</feature>
<evidence type="ECO:0000313" key="4">
    <source>
        <dbReference type="EMBL" id="APW98612.1"/>
    </source>
</evidence>
<accession>A0A1P8LS46</accession>
<reference evidence="4 5" key="1">
    <citation type="journal article" date="2011" name="J. Bacteriol.">
        <title>Genome sequence of Halobiforma lacisalsi AJ5, an extremely halophilic archaeon which harbors a bop gene.</title>
        <authorList>
            <person name="Jiang X."/>
            <person name="Wang S."/>
            <person name="Cheng H."/>
            <person name="Huo Y."/>
            <person name="Zhang X."/>
            <person name="Zhu X."/>
            <person name="Han X."/>
            <person name="Ni P."/>
            <person name="Wu M."/>
        </authorList>
    </citation>
    <scope>NUCLEOTIDE SEQUENCE [LARGE SCALE GENOMIC DNA]</scope>
    <source>
        <strain evidence="4 5">AJ5</strain>
    </source>
</reference>
<dbReference type="InterPro" id="IPR058562">
    <property type="entry name" value="MJ0586_N"/>
</dbReference>
<evidence type="ECO:0000256" key="2">
    <source>
        <dbReference type="SAM" id="MobiDB-lite"/>
    </source>
</evidence>
<dbReference type="InterPro" id="IPR010982">
    <property type="entry name" value="Lambda_DNA-bd_dom_sf"/>
</dbReference>
<dbReference type="GO" id="GO:0003677">
    <property type="term" value="F:DNA binding"/>
    <property type="evidence" value="ECO:0007669"/>
    <property type="project" value="UniProtKB-KW"/>
</dbReference>
<keyword evidence="1" id="KW-0238">DNA-binding</keyword>
<feature type="compositionally biased region" description="Gly residues" evidence="2">
    <location>
        <begin position="59"/>
        <end position="70"/>
    </location>
</feature>
<feature type="domain" description="HTH cro/C1-type" evidence="3">
    <location>
        <begin position="106"/>
        <end position="160"/>
    </location>
</feature>
<dbReference type="PANTHER" id="PTHR10245:SF15">
    <property type="entry name" value="ENDOTHELIAL DIFFERENTIATION-RELATED FACTOR 1"/>
    <property type="match status" value="1"/>
</dbReference>
<evidence type="ECO:0000313" key="5">
    <source>
        <dbReference type="Proteomes" id="UP000186547"/>
    </source>
</evidence>
<dbReference type="CDD" id="cd00093">
    <property type="entry name" value="HTH_XRE"/>
    <property type="match status" value="1"/>
</dbReference>
<dbReference type="SUPFAM" id="SSF47413">
    <property type="entry name" value="lambda repressor-like DNA-binding domains"/>
    <property type="match status" value="1"/>
</dbReference>
<feature type="region of interest" description="Disordered" evidence="2">
    <location>
        <begin position="159"/>
        <end position="188"/>
    </location>
</feature>
<protein>
    <submittedName>
        <fullName evidence="4">TIGR00270 family protein</fullName>
    </submittedName>
</protein>
<dbReference type="RefSeq" id="WP_076738739.1">
    <property type="nucleotide sequence ID" value="NZ_AOLZ01000039.1"/>
</dbReference>
<dbReference type="Gene3D" id="1.10.260.40">
    <property type="entry name" value="lambda repressor-like DNA-binding domains"/>
    <property type="match status" value="1"/>
</dbReference>
<dbReference type="Pfam" id="PF01381">
    <property type="entry name" value="HTH_3"/>
    <property type="match status" value="1"/>
</dbReference>
<organism evidence="4 5">
    <name type="scientific">Natronobacterium lacisalsi AJ5</name>
    <dbReference type="NCBI Taxonomy" id="358396"/>
    <lineage>
        <taxon>Archaea</taxon>
        <taxon>Methanobacteriati</taxon>
        <taxon>Methanobacteriota</taxon>
        <taxon>Stenosarchaea group</taxon>
        <taxon>Halobacteria</taxon>
        <taxon>Halobacteriales</taxon>
        <taxon>Natrialbaceae</taxon>
        <taxon>Natronobacterium</taxon>
    </lineage>
</organism>
<dbReference type="EMBL" id="CP019285">
    <property type="protein sequence ID" value="APW98612.1"/>
    <property type="molecule type" value="Genomic_DNA"/>
</dbReference>
<evidence type="ECO:0000259" key="3">
    <source>
        <dbReference type="PROSITE" id="PS50943"/>
    </source>
</evidence>
<sequence>MVQCEMCGAETSSPKTIKVEGAKLDVCSNCTDFGTEVTQTSSSGSSTKYSTGSSSSSSGSGGSSSGGSTGGSSSSRSGGSGGSGGRSRSDMFDDMDELATDYDERVRKAREQKGLSQSDLANELNEKASLIRKIERGDTLPSDQVQSKLERFLEIELSAQSGSGDDSEWSGGSSSGSYTLGDVVKRKD</sequence>
<proteinExistence type="predicted"/>
<dbReference type="InterPro" id="IPR004451">
    <property type="entry name" value="MJ0586"/>
</dbReference>
<name>A0A1P8LS46_NATLA</name>
<dbReference type="Proteomes" id="UP000186547">
    <property type="component" value="Chromosome"/>
</dbReference>
<evidence type="ECO:0000256" key="1">
    <source>
        <dbReference type="ARBA" id="ARBA00023125"/>
    </source>
</evidence>
<dbReference type="KEGG" id="hlc:CHINAEXTREME12855"/>
<feature type="compositionally biased region" description="Acidic residues" evidence="2">
    <location>
        <begin position="92"/>
        <end position="101"/>
    </location>
</feature>
<feature type="compositionally biased region" description="Low complexity" evidence="2">
    <location>
        <begin position="41"/>
        <end position="58"/>
    </location>
</feature>
<dbReference type="GeneID" id="70761070"/>
<dbReference type="NCBIfam" id="TIGR00270">
    <property type="entry name" value="multiprotein bridging factor aMBF1"/>
    <property type="match status" value="1"/>
</dbReference>
<dbReference type="PROSITE" id="PS50943">
    <property type="entry name" value="HTH_CROC1"/>
    <property type="match status" value="1"/>
</dbReference>
<dbReference type="AlphaFoldDB" id="A0A1P8LS46"/>
<gene>
    <name evidence="4" type="ORF">CHINAEXTREME_12855</name>
</gene>
<feature type="region of interest" description="Disordered" evidence="2">
    <location>
        <begin position="35"/>
        <end position="122"/>
    </location>
</feature>
<feature type="compositionally biased region" description="Low complexity" evidence="2">
    <location>
        <begin position="161"/>
        <end position="177"/>
    </location>
</feature>
<dbReference type="PANTHER" id="PTHR10245">
    <property type="entry name" value="ENDOTHELIAL DIFFERENTIATION-RELATED FACTOR 1 MULTIPROTEIN BRIDGING FACTOR 1"/>
    <property type="match status" value="1"/>
</dbReference>
<dbReference type="SMART" id="SM00530">
    <property type="entry name" value="HTH_XRE"/>
    <property type="match status" value="1"/>
</dbReference>
<dbReference type="InterPro" id="IPR001387">
    <property type="entry name" value="Cro/C1-type_HTH"/>
</dbReference>
<dbReference type="Pfam" id="PF26602">
    <property type="entry name" value="HVO_2718_N"/>
    <property type="match status" value="1"/>
</dbReference>